<dbReference type="Gene3D" id="1.10.10.10">
    <property type="entry name" value="Winged helix-like DNA-binding domain superfamily/Winged helix DNA-binding domain"/>
    <property type="match status" value="1"/>
</dbReference>
<dbReference type="KEGG" id="zdf:AN401_11440"/>
<organism evidence="5 6">
    <name type="scientific">Zobellella denitrificans</name>
    <dbReference type="NCBI Taxonomy" id="347534"/>
    <lineage>
        <taxon>Bacteria</taxon>
        <taxon>Pseudomonadati</taxon>
        <taxon>Pseudomonadota</taxon>
        <taxon>Gammaproteobacteria</taxon>
        <taxon>Aeromonadales</taxon>
        <taxon>Aeromonadaceae</taxon>
        <taxon>Zobellella</taxon>
    </lineage>
</organism>
<reference evidence="6" key="1">
    <citation type="submission" date="2015-09" db="EMBL/GenBank/DDBJ databases">
        <authorList>
            <person name="Shao Z."/>
            <person name="Wang L."/>
        </authorList>
    </citation>
    <scope>NUCLEOTIDE SEQUENCE [LARGE SCALE GENOMIC DNA]</scope>
    <source>
        <strain evidence="6">F13-1</strain>
    </source>
</reference>
<evidence type="ECO:0000313" key="5">
    <source>
        <dbReference type="EMBL" id="ATG74394.1"/>
    </source>
</evidence>
<accession>A0A231N1L2</accession>
<dbReference type="PANTHER" id="PTHR30126">
    <property type="entry name" value="HTH-TYPE TRANSCRIPTIONAL REGULATOR"/>
    <property type="match status" value="1"/>
</dbReference>
<comment type="similarity">
    <text evidence="1">Belongs to the LysR transcriptional regulatory family.</text>
</comment>
<proteinExistence type="inferred from homology"/>
<dbReference type="OrthoDB" id="6988449at2"/>
<dbReference type="InterPro" id="IPR036390">
    <property type="entry name" value="WH_DNA-bd_sf"/>
</dbReference>
<dbReference type="AlphaFoldDB" id="A0A231N1L2"/>
<evidence type="ECO:0000256" key="1">
    <source>
        <dbReference type="ARBA" id="ARBA00009437"/>
    </source>
</evidence>
<keyword evidence="6" id="KW-1185">Reference proteome</keyword>
<keyword evidence="3" id="KW-0238">DNA-binding</keyword>
<dbReference type="GO" id="GO:0000976">
    <property type="term" value="F:transcription cis-regulatory region binding"/>
    <property type="evidence" value="ECO:0007669"/>
    <property type="project" value="TreeGrafter"/>
</dbReference>
<dbReference type="Pfam" id="PF03466">
    <property type="entry name" value="LysR_substrate"/>
    <property type="match status" value="1"/>
</dbReference>
<sequence>MYRPKSTVEQWRIFQAVVDCGGYAQAAEKLNKSQSSLNHAVAKLQQSLGLSLLEVRGRKAFLTPEGEVFLRRSRKLTHDMENLEQLADVLASGWEPILRIVVEASLPRRPLYQALAEFAPRSRGCRIHLVEAQPAGCRAVVAKQAADLLFACRTFPGVTCLPLAATVYVPVCAPDHPLTRFPAISAHELEHELELVLADGSEQEEGWDRAELRWIINHLHDALSLLRRGIGYAWLPQEVVSPLVDSGQLQQLPMVDLALRKRFTHLILPRATPPGPAASLLLTLTRQHYGIREETTSAS</sequence>
<protein>
    <submittedName>
        <fullName evidence="5">LysR family transcriptional regulator</fullName>
    </submittedName>
</protein>
<evidence type="ECO:0000256" key="2">
    <source>
        <dbReference type="ARBA" id="ARBA00023015"/>
    </source>
</evidence>
<dbReference type="PROSITE" id="PS50931">
    <property type="entry name" value="HTH_LYSR"/>
    <property type="match status" value="1"/>
</dbReference>
<dbReference type="PANTHER" id="PTHR30126:SF88">
    <property type="entry name" value="TRANSCRIPTIONAL REGULATOR-RELATED"/>
    <property type="match status" value="1"/>
</dbReference>
<dbReference type="EMBL" id="CP012621">
    <property type="protein sequence ID" value="ATG74394.1"/>
    <property type="molecule type" value="Genomic_DNA"/>
</dbReference>
<dbReference type="SUPFAM" id="SSF46785">
    <property type="entry name" value="Winged helix' DNA-binding domain"/>
    <property type="match status" value="1"/>
</dbReference>
<dbReference type="GO" id="GO:0003700">
    <property type="term" value="F:DNA-binding transcription factor activity"/>
    <property type="evidence" value="ECO:0007669"/>
    <property type="project" value="InterPro"/>
</dbReference>
<keyword evidence="2" id="KW-0805">Transcription regulation</keyword>
<evidence type="ECO:0000256" key="4">
    <source>
        <dbReference type="ARBA" id="ARBA00023163"/>
    </source>
</evidence>
<evidence type="ECO:0000313" key="6">
    <source>
        <dbReference type="Proteomes" id="UP000217763"/>
    </source>
</evidence>
<dbReference type="RefSeq" id="WP_094038644.1">
    <property type="nucleotide sequence ID" value="NZ_CP012621.1"/>
</dbReference>
<dbReference type="Gene3D" id="3.40.190.290">
    <property type="match status" value="1"/>
</dbReference>
<dbReference type="Proteomes" id="UP000217763">
    <property type="component" value="Chromosome"/>
</dbReference>
<gene>
    <name evidence="5" type="ORF">AN401_11440</name>
</gene>
<evidence type="ECO:0000256" key="3">
    <source>
        <dbReference type="ARBA" id="ARBA00023125"/>
    </source>
</evidence>
<dbReference type="SUPFAM" id="SSF53850">
    <property type="entry name" value="Periplasmic binding protein-like II"/>
    <property type="match status" value="1"/>
</dbReference>
<dbReference type="InterPro" id="IPR000847">
    <property type="entry name" value="LysR_HTH_N"/>
</dbReference>
<dbReference type="Pfam" id="PF00126">
    <property type="entry name" value="HTH_1"/>
    <property type="match status" value="1"/>
</dbReference>
<name>A0A231N1L2_9GAMM</name>
<dbReference type="InterPro" id="IPR036388">
    <property type="entry name" value="WH-like_DNA-bd_sf"/>
</dbReference>
<dbReference type="InterPro" id="IPR005119">
    <property type="entry name" value="LysR_subst-bd"/>
</dbReference>
<keyword evidence="4" id="KW-0804">Transcription</keyword>